<feature type="signal peptide" evidence="1">
    <location>
        <begin position="1"/>
        <end position="33"/>
    </location>
</feature>
<feature type="chain" id="PRO_5013140007" evidence="1">
    <location>
        <begin position="34"/>
        <end position="224"/>
    </location>
</feature>
<gene>
    <name evidence="2" type="ORF">A4S15_13210</name>
</gene>
<dbReference type="RefSeq" id="WP_376801192.1">
    <property type="nucleotide sequence ID" value="NZ_DHWE01000006.1"/>
</dbReference>
<keyword evidence="1" id="KW-0732">Signal</keyword>
<protein>
    <submittedName>
        <fullName evidence="2">Uncharacterized protein</fullName>
    </submittedName>
</protein>
<evidence type="ECO:0000313" key="3">
    <source>
        <dbReference type="Proteomes" id="UP000192872"/>
    </source>
</evidence>
<reference evidence="2 3" key="1">
    <citation type="journal article" date="2017" name="Water Res.">
        <title>Comammox in drinking water systems.</title>
        <authorList>
            <person name="Wang Y."/>
            <person name="Ma L."/>
            <person name="Mao Y."/>
            <person name="Jiang X."/>
            <person name="Xia Y."/>
            <person name="Yu K."/>
            <person name="Li B."/>
            <person name="Zhang T."/>
        </authorList>
    </citation>
    <scope>NUCLEOTIDE SEQUENCE [LARGE SCALE GENOMIC DNA]</scope>
    <source>
        <strain evidence="2">SG_bin8</strain>
    </source>
</reference>
<name>A0A1W9HU30_9HYPH</name>
<evidence type="ECO:0000256" key="1">
    <source>
        <dbReference type="SAM" id="SignalP"/>
    </source>
</evidence>
<comment type="caution">
    <text evidence="2">The sequence shown here is derived from an EMBL/GenBank/DDBJ whole genome shotgun (WGS) entry which is preliminary data.</text>
</comment>
<proteinExistence type="predicted"/>
<evidence type="ECO:0000313" key="2">
    <source>
        <dbReference type="EMBL" id="OQW50958.1"/>
    </source>
</evidence>
<dbReference type="EMBL" id="LWDL01000023">
    <property type="protein sequence ID" value="OQW50958.1"/>
    <property type="molecule type" value="Genomic_DNA"/>
</dbReference>
<dbReference type="AlphaFoldDB" id="A0A1W9HU30"/>
<dbReference type="Proteomes" id="UP000192872">
    <property type="component" value="Unassembled WGS sequence"/>
</dbReference>
<organism evidence="2 3">
    <name type="scientific">Candidatus Raskinella chloraquaticus</name>
    <dbReference type="NCBI Taxonomy" id="1951219"/>
    <lineage>
        <taxon>Bacteria</taxon>
        <taxon>Pseudomonadati</taxon>
        <taxon>Pseudomonadota</taxon>
        <taxon>Alphaproteobacteria</taxon>
        <taxon>Hyphomicrobiales</taxon>
        <taxon>Phreatobacteraceae</taxon>
        <taxon>Candidatus Raskinella</taxon>
    </lineage>
</organism>
<sequence>MFYLTSGKDNTMTRRYFSATLLAVGLAMGPAMANDHSSYHLFGFGAPCPDCYVKQATPALNHYVPTELSVRQPRPVVRRERARYDTIVENVLVQPERVVARHVPATVKTRHERVMTSPARREWRHQRDARGRDVLCEIDVPAQYATIAHQVEVAPARIEHVTLPATYRQRTRRVLVAPARTIVQHVPAEVHSIPVLSPYAPATERWVPSTHVDYQPRSAYSGRL</sequence>
<accession>A0A1W9HU30</accession>
<dbReference type="STRING" id="1827387.A4S15_13210"/>